<name>A0A7W5YE43_9BACT</name>
<dbReference type="SUPFAM" id="SSF48179">
    <property type="entry name" value="6-phosphogluconate dehydrogenase C-terminal domain-like"/>
    <property type="match status" value="1"/>
</dbReference>
<comment type="catalytic activity">
    <reaction evidence="3">
        <text>(R)-pantoate + NADP(+) = 2-dehydropantoate + NADPH + H(+)</text>
        <dbReference type="Rhea" id="RHEA:16233"/>
        <dbReference type="ChEBI" id="CHEBI:11561"/>
        <dbReference type="ChEBI" id="CHEBI:15378"/>
        <dbReference type="ChEBI" id="CHEBI:15980"/>
        <dbReference type="ChEBI" id="CHEBI:57783"/>
        <dbReference type="ChEBI" id="CHEBI:58349"/>
        <dbReference type="EC" id="1.1.1.169"/>
    </reaction>
</comment>
<proteinExistence type="predicted"/>
<dbReference type="InterPro" id="IPR013332">
    <property type="entry name" value="KPR_N"/>
</dbReference>
<evidence type="ECO:0000313" key="6">
    <source>
        <dbReference type="EMBL" id="MBB3702939.1"/>
    </source>
</evidence>
<evidence type="ECO:0000256" key="1">
    <source>
        <dbReference type="ARBA" id="ARBA00004994"/>
    </source>
</evidence>
<dbReference type="InterPro" id="IPR036291">
    <property type="entry name" value="NAD(P)-bd_dom_sf"/>
</dbReference>
<feature type="domain" description="Ketopantoate reductase N-terminal" evidence="5">
    <location>
        <begin position="3"/>
        <end position="104"/>
    </location>
</feature>
<dbReference type="Gene3D" id="3.40.50.720">
    <property type="entry name" value="NAD(P)-binding Rossmann-like Domain"/>
    <property type="match status" value="1"/>
</dbReference>
<feature type="domain" description="Opine dehydrogenase" evidence="4">
    <location>
        <begin position="179"/>
        <end position="329"/>
    </location>
</feature>
<evidence type="ECO:0000259" key="4">
    <source>
        <dbReference type="Pfam" id="PF02317"/>
    </source>
</evidence>
<sequence length="340" mass="38526">MNICICGGGNLGHVVLGVLAAQPQNHVSLLTNHPQRWADTVTVTDPNGKQYAGKIAQITNQAEEVIPHSDIVLLCLPGFAIREELDKIRPYLSATAAVGSIVSSTGFFFEAQRLLPKEQPLFGFQRVPFISRTTEYGRSAELKGYKPLLNLAVEQTADKEALRLTIEQLFHTPTELLQSHYEASLTNSNPLLHPSRLYTLWKDWHEGIVYDKNPYFYADWTLEAAQLYIDMDAEFQTLLRTLPVRPEAIPDVLTYYESHDAASLAHKLRTIPAFQGILSPMKEVEGGFLPDFHSRYFTEDFPFGMRFIIEVAQEQGVEIPKIKEVYEWGMGKIQFIPEMR</sequence>
<evidence type="ECO:0000259" key="5">
    <source>
        <dbReference type="Pfam" id="PF02558"/>
    </source>
</evidence>
<dbReference type="Pfam" id="PF02317">
    <property type="entry name" value="Octopine_DH"/>
    <property type="match status" value="1"/>
</dbReference>
<dbReference type="PANTHER" id="PTHR38015:SF1">
    <property type="entry name" value="OPINE DEHYDROGENASE DOMAIN-CONTAINING PROTEIN"/>
    <property type="match status" value="1"/>
</dbReference>
<dbReference type="PANTHER" id="PTHR38015">
    <property type="entry name" value="BLR6086 PROTEIN"/>
    <property type="match status" value="1"/>
</dbReference>
<dbReference type="SUPFAM" id="SSF51735">
    <property type="entry name" value="NAD(P)-binding Rossmann-fold domains"/>
    <property type="match status" value="1"/>
</dbReference>
<evidence type="ECO:0000256" key="2">
    <source>
        <dbReference type="ARBA" id="ARBA00019465"/>
    </source>
</evidence>
<comment type="caution">
    <text evidence="6">The sequence shown here is derived from an EMBL/GenBank/DDBJ whole genome shotgun (WGS) entry which is preliminary data.</text>
</comment>
<dbReference type="InterPro" id="IPR013328">
    <property type="entry name" value="6PGD_dom2"/>
</dbReference>
<evidence type="ECO:0000256" key="3">
    <source>
        <dbReference type="ARBA" id="ARBA00048793"/>
    </source>
</evidence>
<dbReference type="InterPro" id="IPR003421">
    <property type="entry name" value="Opine_DH"/>
</dbReference>
<dbReference type="AlphaFoldDB" id="A0A7W5YE43"/>
<dbReference type="Gene3D" id="1.10.1040.10">
    <property type="entry name" value="N-(1-d-carboxylethyl)-l-norvaline Dehydrogenase, domain 2"/>
    <property type="match status" value="1"/>
</dbReference>
<dbReference type="EMBL" id="JACICA010000006">
    <property type="protein sequence ID" value="MBB3702939.1"/>
    <property type="molecule type" value="Genomic_DNA"/>
</dbReference>
<dbReference type="GO" id="GO:0008677">
    <property type="term" value="F:2-dehydropantoate 2-reductase activity"/>
    <property type="evidence" value="ECO:0007669"/>
    <property type="project" value="UniProtKB-EC"/>
</dbReference>
<dbReference type="InterPro" id="IPR008927">
    <property type="entry name" value="6-PGluconate_DH-like_C_sf"/>
</dbReference>
<dbReference type="Pfam" id="PF02558">
    <property type="entry name" value="ApbA"/>
    <property type="match status" value="1"/>
</dbReference>
<dbReference type="InterPro" id="IPR051729">
    <property type="entry name" value="Opine/Lysopine_DH"/>
</dbReference>
<organism evidence="6 7">
    <name type="scientific">Alloprevotella rava</name>
    <dbReference type="NCBI Taxonomy" id="671218"/>
    <lineage>
        <taxon>Bacteria</taxon>
        <taxon>Pseudomonadati</taxon>
        <taxon>Bacteroidota</taxon>
        <taxon>Bacteroidia</taxon>
        <taxon>Bacteroidales</taxon>
        <taxon>Prevotellaceae</taxon>
        <taxon>Alloprevotella</taxon>
    </lineage>
</organism>
<dbReference type="Proteomes" id="UP000541425">
    <property type="component" value="Unassembled WGS sequence"/>
</dbReference>
<reference evidence="6 7" key="1">
    <citation type="submission" date="2020-08" db="EMBL/GenBank/DDBJ databases">
        <title>Genomic Encyclopedia of Type Strains, Phase IV (KMG-IV): sequencing the most valuable type-strain genomes for metagenomic binning, comparative biology and taxonomic classification.</title>
        <authorList>
            <person name="Goeker M."/>
        </authorList>
    </citation>
    <scope>NUCLEOTIDE SEQUENCE [LARGE SCALE GENOMIC DNA]</scope>
    <source>
        <strain evidence="6 7">DSM 22548</strain>
    </source>
</reference>
<protein>
    <recommendedName>
        <fullName evidence="2">2-dehydropantoate 2-reductase</fullName>
    </recommendedName>
</protein>
<gene>
    <name evidence="6" type="ORF">FHS60_001412</name>
</gene>
<evidence type="ECO:0000313" key="7">
    <source>
        <dbReference type="Proteomes" id="UP000541425"/>
    </source>
</evidence>
<accession>A0A7W5YE43</accession>
<dbReference type="RefSeq" id="WP_183696731.1">
    <property type="nucleotide sequence ID" value="NZ_JACICA010000006.1"/>
</dbReference>
<comment type="pathway">
    <text evidence="1">Cofactor biosynthesis; (R)-pantothenate biosynthesis; (R)-pantoate from 3-methyl-2-oxobutanoate: step 2/2.</text>
</comment>